<dbReference type="KEGG" id="svo:SVI_2500"/>
<dbReference type="Proteomes" id="UP000002350">
    <property type="component" value="Chromosome"/>
</dbReference>
<proteinExistence type="predicted"/>
<accession>D4ZLC2</accession>
<dbReference type="AlphaFoldDB" id="D4ZLC2"/>
<dbReference type="STRING" id="637905.SVI_2500"/>
<evidence type="ECO:0000313" key="4">
    <source>
        <dbReference type="Proteomes" id="UP000002350"/>
    </source>
</evidence>
<sequence length="259" mass="29122">MGIHLDWSNLINAQGVYRNVINHRSSSGMDSTIDYSKYTLDELIDVRENIDKDSYPDRFNEVNRLITELMLDKKQSVESSSDSTGCLGYVIGGMSFIPLIGVLFGIIAIIWGFKAKNSKLKYVGSAGILFTVILYGSLGYFGFVQEDGIYDELRATMAKTQLTGAVQAIEFYKVQNGQYPDSLETLQKSQPENSMVFLHDSTQVNIDEIKLYYYKVINENSYHIRSYGRDGLINTRDDILPTPIENVGLIADYQVVSGL</sequence>
<dbReference type="HOGENOM" id="CLU_1073233_0_0_6"/>
<dbReference type="EMBL" id="AP011177">
    <property type="protein sequence ID" value="BAJ02471.1"/>
    <property type="molecule type" value="Genomic_DNA"/>
</dbReference>
<keyword evidence="1" id="KW-0472">Membrane</keyword>
<dbReference type="SUPFAM" id="SSF54523">
    <property type="entry name" value="Pili subunits"/>
    <property type="match status" value="1"/>
</dbReference>
<evidence type="ECO:0000256" key="1">
    <source>
        <dbReference type="SAM" id="Phobius"/>
    </source>
</evidence>
<dbReference type="Gene3D" id="3.30.700.10">
    <property type="entry name" value="Glycoprotein, Type 4 Pilin"/>
    <property type="match status" value="1"/>
</dbReference>
<reference evidence="4" key="1">
    <citation type="journal article" date="2010" name="Mol. Biosyst.">
        <title>Complete genome sequence and comparative analysis of Shewanella violacea, a psychrophilic and piezophilic bacterium from deep sea floor sediments.</title>
        <authorList>
            <person name="Aono E."/>
            <person name="Baba T."/>
            <person name="Ara T."/>
            <person name="Nishi T."/>
            <person name="Nakamichi T."/>
            <person name="Inamoto E."/>
            <person name="Toyonaga H."/>
            <person name="Hasegawa M."/>
            <person name="Takai Y."/>
            <person name="Okumura Y."/>
            <person name="Baba M."/>
            <person name="Tomita M."/>
            <person name="Kato C."/>
            <person name="Oshima T."/>
            <person name="Nakasone K."/>
            <person name="Mori H."/>
        </authorList>
    </citation>
    <scope>NUCLEOTIDE SEQUENCE [LARGE SCALE GENOMIC DNA]</scope>
    <source>
        <strain evidence="4">JCM 10179 / CIP 106290 / LMG 19151 / DSS12</strain>
    </source>
</reference>
<feature type="transmembrane region" description="Helical" evidence="1">
    <location>
        <begin position="87"/>
        <end position="110"/>
    </location>
</feature>
<dbReference type="Pfam" id="PF08334">
    <property type="entry name" value="T2SSG"/>
    <property type="match status" value="1"/>
</dbReference>
<protein>
    <recommendedName>
        <fullName evidence="2">Type II secretion system protein GspG C-terminal domain-containing protein</fullName>
    </recommendedName>
</protein>
<dbReference type="InterPro" id="IPR045584">
    <property type="entry name" value="Pilin-like"/>
</dbReference>
<evidence type="ECO:0000313" key="3">
    <source>
        <dbReference type="EMBL" id="BAJ02471.1"/>
    </source>
</evidence>
<keyword evidence="1" id="KW-0812">Transmembrane</keyword>
<evidence type="ECO:0000259" key="2">
    <source>
        <dbReference type="Pfam" id="PF08334"/>
    </source>
</evidence>
<dbReference type="eggNOG" id="ENOG5031ZDZ">
    <property type="taxonomic scope" value="Bacteria"/>
</dbReference>
<organism evidence="3 4">
    <name type="scientific">Shewanella violacea (strain JCM 10179 / CIP 106290 / LMG 19151 / DSS12)</name>
    <dbReference type="NCBI Taxonomy" id="637905"/>
    <lineage>
        <taxon>Bacteria</taxon>
        <taxon>Pseudomonadati</taxon>
        <taxon>Pseudomonadota</taxon>
        <taxon>Gammaproteobacteria</taxon>
        <taxon>Alteromonadales</taxon>
        <taxon>Shewanellaceae</taxon>
        <taxon>Shewanella</taxon>
    </lineage>
</organism>
<feature type="transmembrane region" description="Helical" evidence="1">
    <location>
        <begin position="122"/>
        <end position="143"/>
    </location>
</feature>
<gene>
    <name evidence="3" type="ordered locus">SVI_2500</name>
</gene>
<dbReference type="InterPro" id="IPR013545">
    <property type="entry name" value="T2SS_protein-GspG_C"/>
</dbReference>
<name>D4ZLC2_SHEVD</name>
<keyword evidence="1" id="KW-1133">Transmembrane helix</keyword>
<feature type="domain" description="Type II secretion system protein GspG C-terminal" evidence="2">
    <location>
        <begin position="152"/>
        <end position="237"/>
    </location>
</feature>
<keyword evidence="4" id="KW-1185">Reference proteome</keyword>